<keyword evidence="1" id="KW-1133">Transmembrane helix</keyword>
<keyword evidence="3" id="KW-1185">Reference proteome</keyword>
<accession>A0A0R2I1G2</accession>
<keyword evidence="1" id="KW-0472">Membrane</keyword>
<proteinExistence type="predicted"/>
<evidence type="ECO:0000256" key="1">
    <source>
        <dbReference type="SAM" id="Phobius"/>
    </source>
</evidence>
<gene>
    <name evidence="2" type="ORF">IV45_GL000339</name>
</gene>
<dbReference type="AlphaFoldDB" id="A0A0R2I1G2"/>
<feature type="transmembrane region" description="Helical" evidence="1">
    <location>
        <begin position="21"/>
        <end position="38"/>
    </location>
</feature>
<dbReference type="Proteomes" id="UP000050934">
    <property type="component" value="Unassembled WGS sequence"/>
</dbReference>
<name>A0A0R2I1G2_9LACO</name>
<feature type="transmembrane region" description="Helical" evidence="1">
    <location>
        <begin position="50"/>
        <end position="68"/>
    </location>
</feature>
<dbReference type="EMBL" id="JQBW01000009">
    <property type="protein sequence ID" value="KRN58715.1"/>
    <property type="molecule type" value="Genomic_DNA"/>
</dbReference>
<dbReference type="PATRIC" id="fig|396268.3.peg.343"/>
<evidence type="ECO:0000313" key="2">
    <source>
        <dbReference type="EMBL" id="KRN58715.1"/>
    </source>
</evidence>
<protein>
    <submittedName>
        <fullName evidence="2">Uncharacterized protein</fullName>
    </submittedName>
</protein>
<reference evidence="2 3" key="1">
    <citation type="journal article" date="2015" name="Genome Announc.">
        <title>Expanding the biotechnology potential of lactobacilli through comparative genomics of 213 strains and associated genera.</title>
        <authorList>
            <person name="Sun Z."/>
            <person name="Harris H.M."/>
            <person name="McCann A."/>
            <person name="Guo C."/>
            <person name="Argimon S."/>
            <person name="Zhang W."/>
            <person name="Yang X."/>
            <person name="Jeffery I.B."/>
            <person name="Cooney J.C."/>
            <person name="Kagawa T.F."/>
            <person name="Liu W."/>
            <person name="Song Y."/>
            <person name="Salvetti E."/>
            <person name="Wrobel A."/>
            <person name="Rasinkangas P."/>
            <person name="Parkhill J."/>
            <person name="Rea M.C."/>
            <person name="O'Sullivan O."/>
            <person name="Ritari J."/>
            <person name="Douillard F.P."/>
            <person name="Paul Ross R."/>
            <person name="Yang R."/>
            <person name="Briner A.E."/>
            <person name="Felis G.E."/>
            <person name="de Vos W.M."/>
            <person name="Barrangou R."/>
            <person name="Klaenhammer T.R."/>
            <person name="Caufield P.W."/>
            <person name="Cui Y."/>
            <person name="Zhang H."/>
            <person name="O'Toole P.W."/>
        </authorList>
    </citation>
    <scope>NUCLEOTIDE SEQUENCE [LARGE SCALE GENOMIC DNA]</scope>
    <source>
        <strain evidence="2 3">DSM 17896</strain>
    </source>
</reference>
<dbReference type="STRING" id="396268.IV45_GL000339"/>
<organism evidence="2 3">
    <name type="scientific">Limosilactobacillus secaliphilus</name>
    <dbReference type="NCBI Taxonomy" id="396268"/>
    <lineage>
        <taxon>Bacteria</taxon>
        <taxon>Bacillati</taxon>
        <taxon>Bacillota</taxon>
        <taxon>Bacilli</taxon>
        <taxon>Lactobacillales</taxon>
        <taxon>Lactobacillaceae</taxon>
        <taxon>Limosilactobacillus</taxon>
    </lineage>
</organism>
<comment type="caution">
    <text evidence="2">The sequence shown here is derived from an EMBL/GenBank/DDBJ whole genome shotgun (WGS) entry which is preliminary data.</text>
</comment>
<evidence type="ECO:0000313" key="3">
    <source>
        <dbReference type="Proteomes" id="UP000050934"/>
    </source>
</evidence>
<keyword evidence="1" id="KW-0812">Transmembrane</keyword>
<sequence>MMKNRLNNIWHYTINHHWSKDILRSNFLYILLTILFNLCHFKLRPISFSIFFRLLILLNICQFFKAYIDHYRF</sequence>